<keyword evidence="3" id="KW-0812">Transmembrane</keyword>
<dbReference type="SUPFAM" id="SSF56300">
    <property type="entry name" value="Metallo-dependent phosphatases"/>
    <property type="match status" value="1"/>
</dbReference>
<dbReference type="PANTHER" id="PTHR31302">
    <property type="entry name" value="TRANSMEMBRANE PROTEIN WITH METALLOPHOSPHOESTERASE DOMAIN-RELATED"/>
    <property type="match status" value="1"/>
</dbReference>
<dbReference type="CDD" id="cd07385">
    <property type="entry name" value="MPP_YkuE_C"/>
    <property type="match status" value="1"/>
</dbReference>
<accession>A0A5C6FHF9</accession>
<dbReference type="GO" id="GO:0008758">
    <property type="term" value="F:UDP-2,3-diacylglucosamine hydrolase activity"/>
    <property type="evidence" value="ECO:0007669"/>
    <property type="project" value="TreeGrafter"/>
</dbReference>
<sequence length="394" mass="43740">MTPTLAWIAALAVLAGHFGLMLSSYNRINGFGWPRKNIKRCTKVMFAFTVIGPPVAIAVWRGFFADWIGGNADLRSIPIPLAIYAGLCLMAWPLLGIPWLYFRPILGIESVKVKRQIEIVPVQQMVTHRLALTAKCKFESRLPINQVFELSIDQIELPVVGLPPALDGYRIAHLSDIHLTGDIHPDFAGYVVQRATQWAPHLMALTGDIIDKQPCIDWLGQIFAPARARDGCYFVLGNHDTRIADSWQTREAMDRAGWTDLGSRGLSRKLGGVEALIIGNEHPWFQRPTIDPDSGEPFRLLLSHSPDQFEWARRHNVTLMLAGHTHGGQGRLPIAGPLLSPSFHGSRYASGDFYRAPTTMHVTRGLAGTHLIRINCRPELSLLTLRAVPSPQPA</sequence>
<name>A0A5C6FHF9_9BACT</name>
<feature type="domain" description="Calcineurin-like phosphoesterase" evidence="4">
    <location>
        <begin position="170"/>
        <end position="327"/>
    </location>
</feature>
<organism evidence="5 6">
    <name type="scientific">Rubripirellula tenax</name>
    <dbReference type="NCBI Taxonomy" id="2528015"/>
    <lineage>
        <taxon>Bacteria</taxon>
        <taxon>Pseudomonadati</taxon>
        <taxon>Planctomycetota</taxon>
        <taxon>Planctomycetia</taxon>
        <taxon>Pirellulales</taxon>
        <taxon>Pirellulaceae</taxon>
        <taxon>Rubripirellula</taxon>
    </lineage>
</organism>
<dbReference type="EC" id="3.1.-.-" evidence="5"/>
<feature type="transmembrane region" description="Helical" evidence="3">
    <location>
        <begin position="44"/>
        <end position="63"/>
    </location>
</feature>
<dbReference type="GO" id="GO:0009245">
    <property type="term" value="P:lipid A biosynthetic process"/>
    <property type="evidence" value="ECO:0007669"/>
    <property type="project" value="TreeGrafter"/>
</dbReference>
<keyword evidence="1" id="KW-0479">Metal-binding</keyword>
<dbReference type="PANTHER" id="PTHR31302:SF31">
    <property type="entry name" value="PHOSPHODIESTERASE YAEI"/>
    <property type="match status" value="1"/>
</dbReference>
<evidence type="ECO:0000256" key="2">
    <source>
        <dbReference type="ARBA" id="ARBA00022801"/>
    </source>
</evidence>
<keyword evidence="6" id="KW-1185">Reference proteome</keyword>
<keyword evidence="2 5" id="KW-0378">Hydrolase</keyword>
<evidence type="ECO:0000313" key="5">
    <source>
        <dbReference type="EMBL" id="TWU60320.1"/>
    </source>
</evidence>
<evidence type="ECO:0000313" key="6">
    <source>
        <dbReference type="Proteomes" id="UP000318288"/>
    </source>
</evidence>
<dbReference type="RefSeq" id="WP_146454031.1">
    <property type="nucleotide sequence ID" value="NZ_SJPW01000001.1"/>
</dbReference>
<evidence type="ECO:0000256" key="1">
    <source>
        <dbReference type="ARBA" id="ARBA00022723"/>
    </source>
</evidence>
<dbReference type="Pfam" id="PF00149">
    <property type="entry name" value="Metallophos"/>
    <property type="match status" value="1"/>
</dbReference>
<evidence type="ECO:0000256" key="3">
    <source>
        <dbReference type="SAM" id="Phobius"/>
    </source>
</evidence>
<reference evidence="5 6" key="1">
    <citation type="submission" date="2019-02" db="EMBL/GenBank/DDBJ databases">
        <title>Deep-cultivation of Planctomycetes and their phenomic and genomic characterization uncovers novel biology.</title>
        <authorList>
            <person name="Wiegand S."/>
            <person name="Jogler M."/>
            <person name="Boedeker C."/>
            <person name="Pinto D."/>
            <person name="Vollmers J."/>
            <person name="Rivas-Marin E."/>
            <person name="Kohn T."/>
            <person name="Peeters S.H."/>
            <person name="Heuer A."/>
            <person name="Rast P."/>
            <person name="Oberbeckmann S."/>
            <person name="Bunk B."/>
            <person name="Jeske O."/>
            <person name="Meyerdierks A."/>
            <person name="Storesund J.E."/>
            <person name="Kallscheuer N."/>
            <person name="Luecker S."/>
            <person name="Lage O.M."/>
            <person name="Pohl T."/>
            <person name="Merkel B.J."/>
            <person name="Hornburger P."/>
            <person name="Mueller R.-W."/>
            <person name="Bruemmer F."/>
            <person name="Labrenz M."/>
            <person name="Spormann A.M."/>
            <person name="Op Den Camp H."/>
            <person name="Overmann J."/>
            <person name="Amann R."/>
            <person name="Jetten M.S.M."/>
            <person name="Mascher T."/>
            <person name="Medema M.H."/>
            <person name="Devos D.P."/>
            <person name="Kaster A.-K."/>
            <person name="Ovreas L."/>
            <person name="Rohde M."/>
            <person name="Galperin M.Y."/>
            <person name="Jogler C."/>
        </authorList>
    </citation>
    <scope>NUCLEOTIDE SEQUENCE [LARGE SCALE GENOMIC DNA]</scope>
    <source>
        <strain evidence="5 6">Poly51</strain>
    </source>
</reference>
<evidence type="ECO:0000259" key="4">
    <source>
        <dbReference type="Pfam" id="PF00149"/>
    </source>
</evidence>
<protein>
    <submittedName>
        <fullName evidence="5">Putative metallophosphoesterase</fullName>
        <ecNumber evidence="5">3.1.-.-</ecNumber>
    </submittedName>
</protein>
<dbReference type="AlphaFoldDB" id="A0A5C6FHF9"/>
<dbReference type="GO" id="GO:0016020">
    <property type="term" value="C:membrane"/>
    <property type="evidence" value="ECO:0007669"/>
    <property type="project" value="GOC"/>
</dbReference>
<dbReference type="InterPro" id="IPR051158">
    <property type="entry name" value="Metallophosphoesterase_sf"/>
</dbReference>
<comment type="caution">
    <text evidence="5">The sequence shown here is derived from an EMBL/GenBank/DDBJ whole genome shotgun (WGS) entry which is preliminary data.</text>
</comment>
<dbReference type="Gene3D" id="3.60.21.10">
    <property type="match status" value="1"/>
</dbReference>
<gene>
    <name evidence="5" type="ORF">Poly51_05950</name>
</gene>
<dbReference type="OrthoDB" id="9780884at2"/>
<feature type="transmembrane region" description="Helical" evidence="3">
    <location>
        <begin position="6"/>
        <end position="23"/>
    </location>
</feature>
<keyword evidence="3" id="KW-1133">Transmembrane helix</keyword>
<feature type="transmembrane region" description="Helical" evidence="3">
    <location>
        <begin position="83"/>
        <end position="102"/>
    </location>
</feature>
<dbReference type="InterPro" id="IPR029052">
    <property type="entry name" value="Metallo-depent_PP-like"/>
</dbReference>
<dbReference type="Proteomes" id="UP000318288">
    <property type="component" value="Unassembled WGS sequence"/>
</dbReference>
<proteinExistence type="predicted"/>
<dbReference type="EMBL" id="SJPW01000001">
    <property type="protein sequence ID" value="TWU60320.1"/>
    <property type="molecule type" value="Genomic_DNA"/>
</dbReference>
<dbReference type="InterPro" id="IPR004843">
    <property type="entry name" value="Calcineurin-like_PHP"/>
</dbReference>
<dbReference type="GO" id="GO:0046872">
    <property type="term" value="F:metal ion binding"/>
    <property type="evidence" value="ECO:0007669"/>
    <property type="project" value="UniProtKB-KW"/>
</dbReference>
<keyword evidence="3" id="KW-0472">Membrane</keyword>